<evidence type="ECO:0000313" key="2">
    <source>
        <dbReference type="EMBL" id="CAD1841644.1"/>
    </source>
</evidence>
<dbReference type="AlphaFoldDB" id="A0A6V7QEQ6"/>
<gene>
    <name evidence="2" type="ORF">CB5_LOCUS24855</name>
</gene>
<feature type="compositionally biased region" description="Low complexity" evidence="1">
    <location>
        <begin position="32"/>
        <end position="43"/>
    </location>
</feature>
<feature type="compositionally biased region" description="Low complexity" evidence="1">
    <location>
        <begin position="85"/>
        <end position="104"/>
    </location>
</feature>
<evidence type="ECO:0000256" key="1">
    <source>
        <dbReference type="SAM" id="MobiDB-lite"/>
    </source>
</evidence>
<accession>A0A6V7QEQ6</accession>
<protein>
    <submittedName>
        <fullName evidence="2">Uncharacterized protein</fullName>
    </submittedName>
</protein>
<proteinExistence type="predicted"/>
<sequence>MGMRKHYRGDTSIPIEECENQEGRRFNLTSTAAAAAAPSSGGRAAERMNLPNAPIQMSSAPPNPTHLQPPRQPQPPGVASWPRRSPSSSSLSTSSHSSSSSSSS</sequence>
<feature type="region of interest" description="Disordered" evidence="1">
    <location>
        <begin position="1"/>
        <end position="104"/>
    </location>
</feature>
<reference evidence="2" key="1">
    <citation type="submission" date="2020-07" db="EMBL/GenBank/DDBJ databases">
        <authorList>
            <person name="Lin J."/>
        </authorList>
    </citation>
    <scope>NUCLEOTIDE SEQUENCE</scope>
</reference>
<organism evidence="2">
    <name type="scientific">Ananas comosus var. bracteatus</name>
    <name type="common">red pineapple</name>
    <dbReference type="NCBI Taxonomy" id="296719"/>
    <lineage>
        <taxon>Eukaryota</taxon>
        <taxon>Viridiplantae</taxon>
        <taxon>Streptophyta</taxon>
        <taxon>Embryophyta</taxon>
        <taxon>Tracheophyta</taxon>
        <taxon>Spermatophyta</taxon>
        <taxon>Magnoliopsida</taxon>
        <taxon>Liliopsida</taxon>
        <taxon>Poales</taxon>
        <taxon>Bromeliaceae</taxon>
        <taxon>Bromelioideae</taxon>
        <taxon>Ananas</taxon>
    </lineage>
</organism>
<name>A0A6V7QEQ6_ANACO</name>
<dbReference type="EMBL" id="LR862135">
    <property type="protein sequence ID" value="CAD1841644.1"/>
    <property type="molecule type" value="Genomic_DNA"/>
</dbReference>